<sequence>MNPFENIASKVGFKNKIVKQENELKCEKCGRTYDYYEFDNGQIVKDGCDCEMIALAKQKKAEFDKRNKLAKANSIFKKSIINDDLSQCTFDNYKAINEELARAKALCERYVENFTLDNKQSLLLQGSFGTGKSHLSMSIIKTVREKGYSVLYMNVPQLISTIKGTYNKNTNLTEQDLNRIISEVDLMVFDDFGINMNEFATGKMFELIESRVGKHNIYTTNLNAQELSKNKDAQRIFSRMMSNTTLIKMNGEDYRMRGIKF</sequence>
<dbReference type="GO" id="GO:0005524">
    <property type="term" value="F:ATP binding"/>
    <property type="evidence" value="ECO:0007669"/>
    <property type="project" value="UniProtKB-KW"/>
</dbReference>
<gene>
    <name evidence="2" type="ORF">M4L89_14870</name>
</gene>
<dbReference type="InterPro" id="IPR027417">
    <property type="entry name" value="P-loop_NTPase"/>
</dbReference>
<keyword evidence="2" id="KW-0067">ATP-binding</keyword>
<evidence type="ECO:0000259" key="1">
    <source>
        <dbReference type="Pfam" id="PF01695"/>
    </source>
</evidence>
<keyword evidence="3" id="KW-1185">Reference proteome</keyword>
<feature type="domain" description="IstB-like ATP-binding" evidence="1">
    <location>
        <begin position="116"/>
        <end position="257"/>
    </location>
</feature>
<dbReference type="AlphaFoldDB" id="A0A9X4L668"/>
<dbReference type="Proteomes" id="UP001152422">
    <property type="component" value="Unassembled WGS sequence"/>
</dbReference>
<evidence type="ECO:0000313" key="2">
    <source>
        <dbReference type="EMBL" id="MDG0847491.1"/>
    </source>
</evidence>
<evidence type="ECO:0000313" key="3">
    <source>
        <dbReference type="Proteomes" id="UP001152422"/>
    </source>
</evidence>
<organism evidence="2 3">
    <name type="scientific">Staphylococcus equorum</name>
    <dbReference type="NCBI Taxonomy" id="246432"/>
    <lineage>
        <taxon>Bacteria</taxon>
        <taxon>Bacillati</taxon>
        <taxon>Bacillota</taxon>
        <taxon>Bacilli</taxon>
        <taxon>Bacillales</taxon>
        <taxon>Staphylococcaceae</taxon>
        <taxon>Staphylococcus</taxon>
    </lineage>
</organism>
<dbReference type="PANTHER" id="PTHR30050:SF4">
    <property type="entry name" value="ATP-BINDING PROTEIN RV3427C IN INSERTION SEQUENCE-RELATED"/>
    <property type="match status" value="1"/>
</dbReference>
<dbReference type="RefSeq" id="WP_277583727.1">
    <property type="nucleotide sequence ID" value="NZ_CBCPHY010000001.1"/>
</dbReference>
<proteinExistence type="predicted"/>
<protein>
    <submittedName>
        <fullName evidence="2">ATP-binding protein</fullName>
    </submittedName>
</protein>
<dbReference type="Gene3D" id="3.40.50.300">
    <property type="entry name" value="P-loop containing nucleotide triphosphate hydrolases"/>
    <property type="match status" value="1"/>
</dbReference>
<dbReference type="EMBL" id="JAMBQA010000021">
    <property type="protein sequence ID" value="MDG0847491.1"/>
    <property type="molecule type" value="Genomic_DNA"/>
</dbReference>
<comment type="caution">
    <text evidence="2">The sequence shown here is derived from an EMBL/GenBank/DDBJ whole genome shotgun (WGS) entry which is preliminary data.</text>
</comment>
<dbReference type="InterPro" id="IPR002611">
    <property type="entry name" value="IstB_ATP-bd"/>
</dbReference>
<dbReference type="PANTHER" id="PTHR30050">
    <property type="entry name" value="CHROMOSOMAL REPLICATION INITIATOR PROTEIN DNAA"/>
    <property type="match status" value="1"/>
</dbReference>
<dbReference type="GO" id="GO:0006260">
    <property type="term" value="P:DNA replication"/>
    <property type="evidence" value="ECO:0007669"/>
    <property type="project" value="TreeGrafter"/>
</dbReference>
<dbReference type="Pfam" id="PF01695">
    <property type="entry name" value="IstB_IS21"/>
    <property type="match status" value="1"/>
</dbReference>
<dbReference type="SUPFAM" id="SSF52540">
    <property type="entry name" value="P-loop containing nucleoside triphosphate hydrolases"/>
    <property type="match status" value="1"/>
</dbReference>
<name>A0A9X4L668_9STAP</name>
<keyword evidence="2" id="KW-0547">Nucleotide-binding</keyword>
<accession>A0A9X4L668</accession>
<reference evidence="2" key="1">
    <citation type="submission" date="2022-05" db="EMBL/GenBank/DDBJ databases">
        <title>Comparative genomics of Staphylococcus equorum isolates.</title>
        <authorList>
            <person name="Luelf R.H."/>
        </authorList>
    </citation>
    <scope>NUCLEOTIDE SEQUENCE</scope>
    <source>
        <strain evidence="2">TMW 2.2497</strain>
    </source>
</reference>